<keyword evidence="1" id="KW-0862">Zinc</keyword>
<keyword evidence="4" id="KW-1185">Reference proteome</keyword>
<dbReference type="GO" id="GO:0008270">
    <property type="term" value="F:zinc ion binding"/>
    <property type="evidence" value="ECO:0007669"/>
    <property type="project" value="UniProtKB-KW"/>
</dbReference>
<evidence type="ECO:0000256" key="1">
    <source>
        <dbReference type="PROSITE-ProRule" id="PRU00175"/>
    </source>
</evidence>
<accession>A0A2H4UW00</accession>
<dbReference type="PROSITE" id="PS50089">
    <property type="entry name" value="ZF_RING_2"/>
    <property type="match status" value="1"/>
</dbReference>
<dbReference type="SUPFAM" id="SSF57850">
    <property type="entry name" value="RING/U-box"/>
    <property type="match status" value="1"/>
</dbReference>
<dbReference type="InterPro" id="IPR013083">
    <property type="entry name" value="Znf_RING/FYVE/PHD"/>
</dbReference>
<keyword evidence="1" id="KW-0479">Metal-binding</keyword>
<evidence type="ECO:0000313" key="4">
    <source>
        <dbReference type="Proteomes" id="UP000240325"/>
    </source>
</evidence>
<proteinExistence type="predicted"/>
<evidence type="ECO:0000259" key="2">
    <source>
        <dbReference type="PROSITE" id="PS50089"/>
    </source>
</evidence>
<gene>
    <name evidence="3" type="ORF">BMW23_1074</name>
</gene>
<dbReference type="EMBL" id="MF782455">
    <property type="protein sequence ID" value="ATZ81118.1"/>
    <property type="molecule type" value="Genomic_DNA"/>
</dbReference>
<feature type="domain" description="RING-type" evidence="2">
    <location>
        <begin position="65"/>
        <end position="100"/>
    </location>
</feature>
<reference evidence="3" key="1">
    <citation type="journal article" date="2017" name="Elife">
        <title>The kinetoplastid-infecting Bodo saltans virus (BsV), a window into the most abundant giant viruses in the sea.</title>
        <authorList>
            <person name="Deeg C.M."/>
            <person name="Chow C.-E.T."/>
            <person name="Suttle C.A."/>
        </authorList>
    </citation>
    <scope>NUCLEOTIDE SEQUENCE</scope>
    <source>
        <strain evidence="3">NG1</strain>
    </source>
</reference>
<organism evidence="3">
    <name type="scientific">Bodo saltans virus</name>
    <dbReference type="NCBI Taxonomy" id="2024608"/>
    <lineage>
        <taxon>Viruses</taxon>
        <taxon>Varidnaviria</taxon>
        <taxon>Bamfordvirae</taxon>
        <taxon>Nucleocytoviricota</taxon>
        <taxon>Megaviricetes</taxon>
        <taxon>Imitervirales</taxon>
        <taxon>Mimiviridae</taxon>
        <taxon>Klosneuvirinae</taxon>
        <taxon>Theiavirus</taxon>
        <taxon>Theiavirus salishense</taxon>
    </lineage>
</organism>
<keyword evidence="1" id="KW-0863">Zinc-finger</keyword>
<dbReference type="Gene3D" id="3.30.40.10">
    <property type="entry name" value="Zinc/RING finger domain, C3HC4 (zinc finger)"/>
    <property type="match status" value="1"/>
</dbReference>
<sequence length="177" mass="20432">MSCLCDSIRKAFSDYKKKNKNVNVNKNTIKTEDEIKYKACEIDDCIRINKIDEMNQSSLGQQNECCVCMEDIHEPLLNCGHNIHVMCIIRSKKIKCPLCSAEAHLVCKNHIKRCKTFACPCKNDIPELYNVRLSIAHDIITHYIDKQYNDIVYLKRSLESIRIKNISELFGNYGLIG</sequence>
<name>A0A2H4UW00_9VIRU</name>
<dbReference type="Proteomes" id="UP000240325">
    <property type="component" value="Segment"/>
</dbReference>
<evidence type="ECO:0000313" key="3">
    <source>
        <dbReference type="EMBL" id="ATZ81118.1"/>
    </source>
</evidence>
<protein>
    <submittedName>
        <fullName evidence="3">RING-finger domain-containing protein</fullName>
    </submittedName>
</protein>
<dbReference type="InterPro" id="IPR001841">
    <property type="entry name" value="Znf_RING"/>
</dbReference>